<dbReference type="InterPro" id="IPR006357">
    <property type="entry name" value="HAD-SF_hydro_IIA"/>
</dbReference>
<dbReference type="PANTHER" id="PTHR45824">
    <property type="entry name" value="GH16843P"/>
    <property type="match status" value="1"/>
</dbReference>
<dbReference type="InterPro" id="IPR023214">
    <property type="entry name" value="HAD_sf"/>
</dbReference>
<evidence type="ECO:0000256" key="2">
    <source>
        <dbReference type="ARBA" id="ARBA00050247"/>
    </source>
</evidence>
<evidence type="ECO:0000256" key="3">
    <source>
        <dbReference type="ARBA" id="ARBA00066659"/>
    </source>
</evidence>
<dbReference type="EC" id="3.1.3.41" evidence="3"/>
<dbReference type="SUPFAM" id="SSF56784">
    <property type="entry name" value="HAD-like"/>
    <property type="match status" value="1"/>
</dbReference>
<sequence length="691" mass="75522">MSRFLGRLSRTPSSQSVKTLASADPLPPKTSEVLTKPAPGCIPKPLEPLSAEQQSKLSELEKYIRSVAAEQPPAEDYKQWEDKWLSEHNLYQRYLRAAKGDLENAKKRIKSTLEWRRDFRPEIIAPGSVSHEAETGKQVVSGFDNDGRPLIYLRPARENTTPSNDQVRYLVWTLERAIDFMPPGVENYAIIIDYKSATSQSNPSLSTARTVANILQNHYVERLGRAFIVNVPWFINAFFTAVTPFLDPITKEKIRFNANLAEFVPKEQLDAEFAGGRYNYEWDFKTYWDTLIEVGNIAEDGTRKTGGVNGQQEEGEKTVDGSAVQRHADAIAASQLTEDGATIGLGAAAGTTAALAVVGGTAAATAASSSQSTDKQSAYTYLQNTSDYEDLLSKYDTFLFDCDGVLWSGDETIPGVVSVLQKLRQRGKSVIFVTNNASKSRQTYLKKFAGMNIQASLDEVFSSSYASAVYLKKVLNFPADRKVYVLGMHGIEEELDAEGILHVGGTNEEDNKFLPALDFTSLQNEDAIDPKVGAVVCGFDMHMSYIKIAKAFKHLTRPGFDGPVEANATGGGCHFILTNDDSTFPAKGGPWPGAGSLSAPLVFSTKRTPTIVGKPHKPMLDCIIATKQFDPKRAIMVGDRLNTDIEFAKAGGIASMLVLTGISKKDEIEGPSAKTVPDYLINSLGDLDAVP</sequence>
<feature type="region of interest" description="Disordered" evidence="5">
    <location>
        <begin position="303"/>
        <end position="322"/>
    </location>
</feature>
<dbReference type="InterPro" id="IPR001251">
    <property type="entry name" value="CRAL-TRIO_dom"/>
</dbReference>
<keyword evidence="8" id="KW-1185">Reference proteome</keyword>
<evidence type="ECO:0000256" key="1">
    <source>
        <dbReference type="ARBA" id="ARBA00022801"/>
    </source>
</evidence>
<reference evidence="7 8" key="1">
    <citation type="submission" date="2018-03" db="EMBL/GenBank/DDBJ databases">
        <authorList>
            <person name="Guldener U."/>
        </authorList>
    </citation>
    <scope>NUCLEOTIDE SEQUENCE [LARGE SCALE GENOMIC DNA]</scope>
    <source>
        <strain evidence="7 8">NBRC100155</strain>
    </source>
</reference>
<dbReference type="OrthoDB" id="413953at2759"/>
<dbReference type="PANTHER" id="PTHR45824:SF29">
    <property type="entry name" value="GH16843P"/>
    <property type="match status" value="1"/>
</dbReference>
<dbReference type="Proteomes" id="UP000324022">
    <property type="component" value="Unassembled WGS sequence"/>
</dbReference>
<dbReference type="InterPro" id="IPR011074">
    <property type="entry name" value="CRAL/TRIO_N_dom"/>
</dbReference>
<dbReference type="InterPro" id="IPR052578">
    <property type="entry name" value="PI_Transfer_CRAL-TRIO"/>
</dbReference>
<dbReference type="GO" id="GO:0004035">
    <property type="term" value="F:alkaline phosphatase activity"/>
    <property type="evidence" value="ECO:0007669"/>
    <property type="project" value="UniProtKB-ARBA"/>
</dbReference>
<dbReference type="InterPro" id="IPR036273">
    <property type="entry name" value="CRAL/TRIO_N_dom_sf"/>
</dbReference>
<evidence type="ECO:0000313" key="8">
    <source>
        <dbReference type="Proteomes" id="UP000324022"/>
    </source>
</evidence>
<evidence type="ECO:0000259" key="6">
    <source>
        <dbReference type="PROSITE" id="PS50191"/>
    </source>
</evidence>
<comment type="catalytic activity">
    <reaction evidence="2">
        <text>4-nitrophenyl phosphate + H2O = 4-nitrophenol + phosphate + H(+)</text>
        <dbReference type="Rhea" id="RHEA:21664"/>
        <dbReference type="ChEBI" id="CHEBI:15377"/>
        <dbReference type="ChEBI" id="CHEBI:15378"/>
        <dbReference type="ChEBI" id="CHEBI:43474"/>
        <dbReference type="ChEBI" id="CHEBI:57917"/>
        <dbReference type="ChEBI" id="CHEBI:61146"/>
        <dbReference type="EC" id="3.1.3.41"/>
    </reaction>
</comment>
<dbReference type="Gene3D" id="3.40.50.1000">
    <property type="entry name" value="HAD superfamily/HAD-like"/>
    <property type="match status" value="2"/>
</dbReference>
<dbReference type="Pfam" id="PF00650">
    <property type="entry name" value="CRAL_TRIO"/>
    <property type="match status" value="1"/>
</dbReference>
<evidence type="ECO:0000256" key="4">
    <source>
        <dbReference type="ARBA" id="ARBA00069197"/>
    </source>
</evidence>
<dbReference type="Pfam" id="PF13344">
    <property type="entry name" value="Hydrolase_6"/>
    <property type="match status" value="1"/>
</dbReference>
<dbReference type="NCBIfam" id="TIGR01452">
    <property type="entry name" value="PGP_euk"/>
    <property type="match status" value="1"/>
</dbReference>
<keyword evidence="1" id="KW-0378">Hydrolase</keyword>
<proteinExistence type="predicted"/>
<gene>
    <name evidence="7" type="ORF">UTRI_03462</name>
</gene>
<evidence type="ECO:0000313" key="7">
    <source>
        <dbReference type="EMBL" id="SPO24194.1"/>
    </source>
</evidence>
<dbReference type="Gene3D" id="3.40.525.10">
    <property type="entry name" value="CRAL-TRIO lipid binding domain"/>
    <property type="match status" value="1"/>
</dbReference>
<dbReference type="InterPro" id="IPR036412">
    <property type="entry name" value="HAD-like_sf"/>
</dbReference>
<dbReference type="InterPro" id="IPR036865">
    <property type="entry name" value="CRAL-TRIO_dom_sf"/>
</dbReference>
<dbReference type="NCBIfam" id="TIGR01460">
    <property type="entry name" value="HAD-SF-IIA"/>
    <property type="match status" value="1"/>
</dbReference>
<feature type="region of interest" description="Disordered" evidence="5">
    <location>
        <begin position="1"/>
        <end position="48"/>
    </location>
</feature>
<dbReference type="Pfam" id="PF03765">
    <property type="entry name" value="CRAL_TRIO_N"/>
    <property type="match status" value="1"/>
</dbReference>
<dbReference type="SMART" id="SM00516">
    <property type="entry name" value="SEC14"/>
    <property type="match status" value="1"/>
</dbReference>
<feature type="domain" description="CRAL-TRIO" evidence="6">
    <location>
        <begin position="128"/>
        <end position="281"/>
    </location>
</feature>
<dbReference type="PROSITE" id="PS50191">
    <property type="entry name" value="CRAL_TRIO"/>
    <property type="match status" value="1"/>
</dbReference>
<dbReference type="InterPro" id="IPR006349">
    <property type="entry name" value="PGP_euk"/>
</dbReference>
<dbReference type="AlphaFoldDB" id="A0A5C3E0H9"/>
<dbReference type="EMBL" id="OOIN01000007">
    <property type="protein sequence ID" value="SPO24194.1"/>
    <property type="molecule type" value="Genomic_DNA"/>
</dbReference>
<dbReference type="SUPFAM" id="SSF46938">
    <property type="entry name" value="CRAL/TRIO N-terminal domain"/>
    <property type="match status" value="1"/>
</dbReference>
<protein>
    <recommendedName>
        <fullName evidence="4">4-nitrophenylphosphatase</fullName>
        <ecNumber evidence="3">3.1.3.41</ecNumber>
    </recommendedName>
</protein>
<name>A0A5C3E0H9_9BASI</name>
<feature type="compositionally biased region" description="Polar residues" evidence="5">
    <location>
        <begin position="10"/>
        <end position="19"/>
    </location>
</feature>
<dbReference type="SUPFAM" id="SSF52087">
    <property type="entry name" value="CRAL/TRIO domain"/>
    <property type="match status" value="1"/>
</dbReference>
<accession>A0A5C3E0H9</accession>
<evidence type="ECO:0000256" key="5">
    <source>
        <dbReference type="SAM" id="MobiDB-lite"/>
    </source>
</evidence>
<dbReference type="GO" id="GO:0008526">
    <property type="term" value="F:phosphatidylinositol transfer activity"/>
    <property type="evidence" value="ECO:0007669"/>
    <property type="project" value="TreeGrafter"/>
</dbReference>
<dbReference type="Pfam" id="PF13242">
    <property type="entry name" value="Hydrolase_like"/>
    <property type="match status" value="1"/>
</dbReference>
<organism evidence="7 8">
    <name type="scientific">Ustilago trichophora</name>
    <dbReference type="NCBI Taxonomy" id="86804"/>
    <lineage>
        <taxon>Eukaryota</taxon>
        <taxon>Fungi</taxon>
        <taxon>Dikarya</taxon>
        <taxon>Basidiomycota</taxon>
        <taxon>Ustilaginomycotina</taxon>
        <taxon>Ustilaginomycetes</taxon>
        <taxon>Ustilaginales</taxon>
        <taxon>Ustilaginaceae</taxon>
        <taxon>Ustilago</taxon>
    </lineage>
</organism>
<dbReference type="CDD" id="cd00170">
    <property type="entry name" value="SEC14"/>
    <property type="match status" value="1"/>
</dbReference>
<dbReference type="FunFam" id="3.40.50.1000:FF:000039">
    <property type="entry name" value="Phosphoglycolate phosphatase"/>
    <property type="match status" value="1"/>
</dbReference>